<gene>
    <name evidence="5" type="ORF">PFISCL1PPCAC_20077</name>
</gene>
<evidence type="ECO:0000256" key="4">
    <source>
        <dbReference type="SAM" id="MobiDB-lite"/>
    </source>
</evidence>
<reference evidence="5" key="1">
    <citation type="submission" date="2023-10" db="EMBL/GenBank/DDBJ databases">
        <title>Genome assembly of Pristionchus species.</title>
        <authorList>
            <person name="Yoshida K."/>
            <person name="Sommer R.J."/>
        </authorList>
    </citation>
    <scope>NUCLEOTIDE SEQUENCE</scope>
    <source>
        <strain evidence="5">RS5133</strain>
    </source>
</reference>
<dbReference type="SUPFAM" id="SSF50978">
    <property type="entry name" value="WD40 repeat-like"/>
    <property type="match status" value="1"/>
</dbReference>
<evidence type="ECO:0008006" key="7">
    <source>
        <dbReference type="Google" id="ProtNLM"/>
    </source>
</evidence>
<accession>A0AAV5WDR2</accession>
<evidence type="ECO:0000256" key="3">
    <source>
        <dbReference type="PROSITE-ProRule" id="PRU00221"/>
    </source>
</evidence>
<comment type="caution">
    <text evidence="5">The sequence shown here is derived from an EMBL/GenBank/DDBJ whole genome shotgun (WGS) entry which is preliminary data.</text>
</comment>
<keyword evidence="1 3" id="KW-0853">WD repeat</keyword>
<feature type="compositionally biased region" description="Basic and acidic residues" evidence="4">
    <location>
        <begin position="394"/>
        <end position="406"/>
    </location>
</feature>
<dbReference type="PANTHER" id="PTHR19848:SF8">
    <property type="entry name" value="F-BOX AND WD REPEAT DOMAIN CONTAINING 7"/>
    <property type="match status" value="1"/>
</dbReference>
<feature type="repeat" description="WD" evidence="3">
    <location>
        <begin position="282"/>
        <end position="323"/>
    </location>
</feature>
<dbReference type="Proteomes" id="UP001432322">
    <property type="component" value="Unassembled WGS sequence"/>
</dbReference>
<dbReference type="PROSITE" id="PS50082">
    <property type="entry name" value="WD_REPEATS_2"/>
    <property type="match status" value="1"/>
</dbReference>
<dbReference type="InterPro" id="IPR001680">
    <property type="entry name" value="WD40_rpt"/>
</dbReference>
<feature type="compositionally biased region" description="Acidic residues" evidence="4">
    <location>
        <begin position="407"/>
        <end position="416"/>
    </location>
</feature>
<dbReference type="Gene3D" id="2.130.10.10">
    <property type="entry name" value="YVTN repeat-like/Quinoprotein amine dehydrogenase"/>
    <property type="match status" value="1"/>
</dbReference>
<dbReference type="AlphaFoldDB" id="A0AAV5WDR2"/>
<dbReference type="InterPro" id="IPR015943">
    <property type="entry name" value="WD40/YVTN_repeat-like_dom_sf"/>
</dbReference>
<evidence type="ECO:0000313" key="6">
    <source>
        <dbReference type="Proteomes" id="UP001432322"/>
    </source>
</evidence>
<dbReference type="PANTHER" id="PTHR19848">
    <property type="entry name" value="WD40 REPEAT PROTEIN"/>
    <property type="match status" value="1"/>
</dbReference>
<feature type="compositionally biased region" description="Acidic residues" evidence="4">
    <location>
        <begin position="365"/>
        <end position="374"/>
    </location>
</feature>
<evidence type="ECO:0000313" key="5">
    <source>
        <dbReference type="EMBL" id="GMT28780.1"/>
    </source>
</evidence>
<feature type="region of interest" description="Disordered" evidence="4">
    <location>
        <begin position="336"/>
        <end position="517"/>
    </location>
</feature>
<name>A0AAV5WDR2_9BILA</name>
<dbReference type="SMART" id="SM00320">
    <property type="entry name" value="WD40"/>
    <property type="match status" value="5"/>
</dbReference>
<feature type="compositionally biased region" description="Basic and acidic residues" evidence="4">
    <location>
        <begin position="487"/>
        <end position="517"/>
    </location>
</feature>
<dbReference type="EMBL" id="BTSY01000005">
    <property type="protein sequence ID" value="GMT28780.1"/>
    <property type="molecule type" value="Genomic_DNA"/>
</dbReference>
<evidence type="ECO:0000256" key="1">
    <source>
        <dbReference type="ARBA" id="ARBA00022574"/>
    </source>
</evidence>
<organism evidence="5 6">
    <name type="scientific">Pristionchus fissidentatus</name>
    <dbReference type="NCBI Taxonomy" id="1538716"/>
    <lineage>
        <taxon>Eukaryota</taxon>
        <taxon>Metazoa</taxon>
        <taxon>Ecdysozoa</taxon>
        <taxon>Nematoda</taxon>
        <taxon>Chromadorea</taxon>
        <taxon>Rhabditida</taxon>
        <taxon>Rhabditina</taxon>
        <taxon>Diplogasteromorpha</taxon>
        <taxon>Diplogasteroidea</taxon>
        <taxon>Neodiplogasteridae</taxon>
        <taxon>Pristionchus</taxon>
    </lineage>
</organism>
<dbReference type="Pfam" id="PF00400">
    <property type="entry name" value="WD40"/>
    <property type="match status" value="2"/>
</dbReference>
<dbReference type="InterPro" id="IPR036322">
    <property type="entry name" value="WD40_repeat_dom_sf"/>
</dbReference>
<keyword evidence="6" id="KW-1185">Reference proteome</keyword>
<feature type="compositionally biased region" description="Basic and acidic residues" evidence="4">
    <location>
        <begin position="341"/>
        <end position="356"/>
    </location>
</feature>
<feature type="non-terminal residue" evidence="5">
    <location>
        <position position="1"/>
    </location>
</feature>
<feature type="compositionally biased region" description="Acidic residues" evidence="4">
    <location>
        <begin position="425"/>
        <end position="437"/>
    </location>
</feature>
<sequence>LENPPPPSVQIVGKMPKAHAKGVVDLQFVYNGAQVALCSVGHDSIKMWTLNDMQSENIVVFTEANEYTGWRCGVQAAHTLPNAMCTGVIGADSMIYSLEADDEGSHIRAYDMGYMEVWHLAVVDAGRFITTSFTGFLSEVIDGKFGIREPYPKIKSVTCMSLSPSTNLLVLGNTEGAVDIVDTKTLKSIHSFEAHSMRISSVLFLSDEQLLTGSTDKYIKYFKVSSGSHSLERTMCGHRGVISCIVPGPAIEGQAPKVASASVNGQVILWNLDMSEALAHIEVPHEGSILALAFSPCGQFLVSGGDDRLLAVYRVADEPVDESAPLLNSGMELMDEMNNGEGEKQNEEPRREEEMRQTQIQRSDEEMEVDEDNDVNGTGASARDLFGDSSDSDGGGRKDRSSPRREEEEEEEEEGGYEGYGREREEEEGNREEDDEENGRRGGGEYAEEEREEEGQQEDDVAGEADEREDEESEDGMQEWTYIPSAIKKEEETHDEYGDGDTQRHNEGPRTPDFDEE</sequence>
<feature type="compositionally biased region" description="Acidic residues" evidence="4">
    <location>
        <begin position="446"/>
        <end position="477"/>
    </location>
</feature>
<proteinExistence type="predicted"/>
<protein>
    <recommendedName>
        <fullName evidence="7">WD40 domain-containing protein</fullName>
    </recommendedName>
</protein>
<keyword evidence="2" id="KW-0677">Repeat</keyword>
<evidence type="ECO:0000256" key="2">
    <source>
        <dbReference type="ARBA" id="ARBA00022737"/>
    </source>
</evidence>